<dbReference type="InterPro" id="IPR001638">
    <property type="entry name" value="Solute-binding_3/MltF_N"/>
</dbReference>
<comment type="caution">
    <text evidence="5">The sequence shown here is derived from an EMBL/GenBank/DDBJ whole genome shotgun (WGS) entry which is preliminary data.</text>
</comment>
<dbReference type="STRING" id="452.Lspi_2864"/>
<evidence type="ECO:0000256" key="1">
    <source>
        <dbReference type="ARBA" id="ARBA00010333"/>
    </source>
</evidence>
<dbReference type="EMBL" id="LNYX01000034">
    <property type="protein sequence ID" value="KTD61244.1"/>
    <property type="molecule type" value="Genomic_DNA"/>
</dbReference>
<evidence type="ECO:0000259" key="4">
    <source>
        <dbReference type="SMART" id="SM00062"/>
    </source>
</evidence>
<feature type="chain" id="PRO_5006918108" evidence="3">
    <location>
        <begin position="21"/>
        <end position="250"/>
    </location>
</feature>
<feature type="signal peptide" evidence="3">
    <location>
        <begin position="1"/>
        <end position="20"/>
    </location>
</feature>
<dbReference type="PATRIC" id="fig|452.5.peg.3168"/>
<dbReference type="PANTHER" id="PTHR35936">
    <property type="entry name" value="MEMBRANE-BOUND LYTIC MUREIN TRANSGLYCOSYLASE F"/>
    <property type="match status" value="1"/>
</dbReference>
<comment type="similarity">
    <text evidence="1">Belongs to the bacterial solute-binding protein 3 family.</text>
</comment>
<dbReference type="Pfam" id="PF00497">
    <property type="entry name" value="SBP_bac_3"/>
    <property type="match status" value="1"/>
</dbReference>
<keyword evidence="2 3" id="KW-0732">Signal</keyword>
<organism evidence="5 6">
    <name type="scientific">Legionella spiritensis</name>
    <dbReference type="NCBI Taxonomy" id="452"/>
    <lineage>
        <taxon>Bacteria</taxon>
        <taxon>Pseudomonadati</taxon>
        <taxon>Pseudomonadota</taxon>
        <taxon>Gammaproteobacteria</taxon>
        <taxon>Legionellales</taxon>
        <taxon>Legionellaceae</taxon>
        <taxon>Legionella</taxon>
    </lineage>
</organism>
<dbReference type="PANTHER" id="PTHR35936:SF37">
    <property type="entry name" value="AMINO ACID ABC TRANSPORTER SUBSTRATE-BINDING PROTEIN"/>
    <property type="match status" value="1"/>
</dbReference>
<dbReference type="RefSeq" id="WP_058484770.1">
    <property type="nucleotide sequence ID" value="NZ_LNYX01000034.1"/>
</dbReference>
<dbReference type="CDD" id="cd13622">
    <property type="entry name" value="PBP2_Arg_3"/>
    <property type="match status" value="1"/>
</dbReference>
<name>A0A0W0YWJ4_LEGSP</name>
<evidence type="ECO:0000313" key="5">
    <source>
        <dbReference type="EMBL" id="KTD61244.1"/>
    </source>
</evidence>
<dbReference type="AlphaFoldDB" id="A0A0W0YWJ4"/>
<reference evidence="5 6" key="1">
    <citation type="submission" date="2015-11" db="EMBL/GenBank/DDBJ databases">
        <title>Genomic analysis of 38 Legionella species identifies large and diverse effector repertoires.</title>
        <authorList>
            <person name="Burstein D."/>
            <person name="Amaro F."/>
            <person name="Zusman T."/>
            <person name="Lifshitz Z."/>
            <person name="Cohen O."/>
            <person name="Gilbert J.A."/>
            <person name="Pupko T."/>
            <person name="Shuman H.A."/>
            <person name="Segal G."/>
        </authorList>
    </citation>
    <scope>NUCLEOTIDE SEQUENCE [LARGE SCALE GENOMIC DNA]</scope>
    <source>
        <strain evidence="5 6">Mt.St.Helens-9</strain>
    </source>
</reference>
<dbReference type="SMART" id="SM00062">
    <property type="entry name" value="PBPb"/>
    <property type="match status" value="1"/>
</dbReference>
<dbReference type="Gene3D" id="3.40.190.10">
    <property type="entry name" value="Periplasmic binding protein-like II"/>
    <property type="match status" value="2"/>
</dbReference>
<evidence type="ECO:0000256" key="3">
    <source>
        <dbReference type="SAM" id="SignalP"/>
    </source>
</evidence>
<evidence type="ECO:0000256" key="2">
    <source>
        <dbReference type="ARBA" id="ARBA00022729"/>
    </source>
</evidence>
<sequence length="250" mass="28869">MKRFRFMIFLCCCFCYPAVAAVRIGIPLFIPPYCVYDKVEGARGFDIDIISAICTRLTWQCQYVPMKVNKLFPALAAGKIDFAIGGLIITPERQKAFLFSQPYLPSYAYFLVLVNSHVKKITDLDGKRVGALQGREYINFLRERFNNRLTVVPYKLFSNLALDLKNDRVDAIFMNNITALFLKYQHPNQVDIIHQKFQVGNGMGIATTPGNEEKMRQINRVLNEIESDGTFVRIYNYNFQFFIPQSTRKK</sequence>
<protein>
    <submittedName>
        <fullName evidence="5">Arginine ABC transporter substrate-binding protein</fullName>
    </submittedName>
</protein>
<dbReference type="Proteomes" id="UP000054877">
    <property type="component" value="Unassembled WGS sequence"/>
</dbReference>
<feature type="domain" description="Solute-binding protein family 3/N-terminal" evidence="4">
    <location>
        <begin position="21"/>
        <end position="242"/>
    </location>
</feature>
<evidence type="ECO:0000313" key="6">
    <source>
        <dbReference type="Proteomes" id="UP000054877"/>
    </source>
</evidence>
<proteinExistence type="inferred from homology"/>
<dbReference type="SUPFAM" id="SSF53850">
    <property type="entry name" value="Periplasmic binding protein-like II"/>
    <property type="match status" value="1"/>
</dbReference>
<gene>
    <name evidence="5" type="ORF">Lspi_2864</name>
</gene>
<keyword evidence="6" id="KW-1185">Reference proteome</keyword>
<accession>A0A0W0YWJ4</accession>